<keyword evidence="1" id="KW-0723">Serine/threonine-protein kinase</keyword>
<keyword evidence="1" id="KW-0418">Kinase</keyword>
<feature type="domain" description="Histidine kinase/HSP90-like ATPase" evidence="2">
    <location>
        <begin position="19"/>
        <end position="116"/>
    </location>
</feature>
<dbReference type="InterPro" id="IPR003594">
    <property type="entry name" value="HATPase_dom"/>
</dbReference>
<dbReference type="CDD" id="cd16936">
    <property type="entry name" value="HATPase_RsbW-like"/>
    <property type="match status" value="1"/>
</dbReference>
<reference evidence="4" key="1">
    <citation type="submission" date="2023-07" db="EMBL/GenBank/DDBJ databases">
        <title>30 novel species of actinomycetes from the DSMZ collection.</title>
        <authorList>
            <person name="Nouioui I."/>
        </authorList>
    </citation>
    <scope>NUCLEOTIDE SEQUENCE [LARGE SCALE GENOMIC DNA]</scope>
    <source>
        <strain evidence="4">DSM 41982</strain>
    </source>
</reference>
<accession>A0ABD5EFS1</accession>
<dbReference type="PANTHER" id="PTHR35526:SF3">
    <property type="entry name" value="ANTI-SIGMA-F FACTOR RSBW"/>
    <property type="match status" value="1"/>
</dbReference>
<organism evidence="3 4">
    <name type="scientific">Streptomyces evansiae</name>
    <dbReference type="NCBI Taxonomy" id="3075535"/>
    <lineage>
        <taxon>Bacteria</taxon>
        <taxon>Bacillati</taxon>
        <taxon>Actinomycetota</taxon>
        <taxon>Actinomycetes</taxon>
        <taxon>Kitasatosporales</taxon>
        <taxon>Streptomycetaceae</taxon>
        <taxon>Streptomyces</taxon>
    </lineage>
</organism>
<dbReference type="AlphaFoldDB" id="A0ABD5EFS1"/>
<dbReference type="Pfam" id="PF13581">
    <property type="entry name" value="HATPase_c_2"/>
    <property type="match status" value="1"/>
</dbReference>
<dbReference type="Proteomes" id="UP001183607">
    <property type="component" value="Unassembled WGS sequence"/>
</dbReference>
<dbReference type="GO" id="GO:0004674">
    <property type="term" value="F:protein serine/threonine kinase activity"/>
    <property type="evidence" value="ECO:0007669"/>
    <property type="project" value="UniProtKB-KW"/>
</dbReference>
<dbReference type="SUPFAM" id="SSF55874">
    <property type="entry name" value="ATPase domain of HSP90 chaperone/DNA topoisomerase II/histidine kinase"/>
    <property type="match status" value="1"/>
</dbReference>
<dbReference type="RefSeq" id="WP_007825906.1">
    <property type="nucleotide sequence ID" value="NZ_JAVRER010000094.1"/>
</dbReference>
<keyword evidence="3" id="KW-0547">Nucleotide-binding</keyword>
<comment type="caution">
    <text evidence="3">The sequence shown here is derived from an EMBL/GenBank/DDBJ whole genome shotgun (WGS) entry which is preliminary data.</text>
</comment>
<dbReference type="GO" id="GO:0005524">
    <property type="term" value="F:ATP binding"/>
    <property type="evidence" value="ECO:0007669"/>
    <property type="project" value="UniProtKB-KW"/>
</dbReference>
<name>A0ABD5EFS1_9ACTN</name>
<protein>
    <submittedName>
        <fullName evidence="3">ATP-binding protein</fullName>
    </submittedName>
</protein>
<dbReference type="Gene3D" id="3.30.565.10">
    <property type="entry name" value="Histidine kinase-like ATPase, C-terminal domain"/>
    <property type="match status" value="1"/>
</dbReference>
<proteinExistence type="predicted"/>
<dbReference type="InterPro" id="IPR036890">
    <property type="entry name" value="HATPase_C_sf"/>
</dbReference>
<dbReference type="EMBL" id="JAVRER010000094">
    <property type="protein sequence ID" value="MDT0419632.1"/>
    <property type="molecule type" value="Genomic_DNA"/>
</dbReference>
<evidence type="ECO:0000313" key="4">
    <source>
        <dbReference type="Proteomes" id="UP001183607"/>
    </source>
</evidence>
<evidence type="ECO:0000259" key="2">
    <source>
        <dbReference type="Pfam" id="PF13581"/>
    </source>
</evidence>
<evidence type="ECO:0000313" key="3">
    <source>
        <dbReference type="EMBL" id="MDT0419632.1"/>
    </source>
</evidence>
<sequence length="138" mass="15447">MDTARRLVEDASELLVLPGEPQAARLAREHVRREAQLLDPGATDTHLDDVVLVTSELVTNAIRYGTEPGDFFAVTVRAGEAGTRVEVRDPVRRRPRRRAESEERQRGRGLFLLDALCPGRWGAYDTPFGKAVWAEVVR</sequence>
<dbReference type="InterPro" id="IPR050267">
    <property type="entry name" value="Anti-sigma-factor_SerPK"/>
</dbReference>
<keyword evidence="3" id="KW-0067">ATP-binding</keyword>
<dbReference type="PANTHER" id="PTHR35526">
    <property type="entry name" value="ANTI-SIGMA-F FACTOR RSBW-RELATED"/>
    <property type="match status" value="1"/>
</dbReference>
<gene>
    <name evidence="3" type="ORF">RM574_29595</name>
</gene>
<keyword evidence="1" id="KW-0808">Transferase</keyword>
<evidence type="ECO:0000256" key="1">
    <source>
        <dbReference type="ARBA" id="ARBA00022527"/>
    </source>
</evidence>